<evidence type="ECO:0000256" key="1">
    <source>
        <dbReference type="SAM" id="MobiDB-lite"/>
    </source>
</evidence>
<sequence length="365" mass="39712">MDGISRRGQLKSDYHQPHKMAHKPCLSTCLEEEPNQIEEVSNTFTPQILRQSASSSRMSYSDGRKLTSELGSRKVKLPSVRSIHNSYASSLKQVEALLLTAKKDTGGFEGSATTAKNLASDESTSNDEAPFTNPGYQGSGASSHEGDPLSRTVTGWPAFMKHQLRPPQTLVGYSLTPYIMQNGASCYGAGASAEYSSSSLIECGTPGRVLNNVSDSQLRHAKPPGNNVDYVDLERGSLLGGDDEVEEGADLEPDSYSEKRAEAQTIREGIMIAASFSRGFFMKPDKTSSHQVEAAQWNLALLMRAGHSVSHDYDGKSHKIPQYIVSNLSSAGIISKGVSTTRDIRHLGTARLYSSRFRPYMPDLV</sequence>
<dbReference type="AlphaFoldDB" id="A0A250XG75"/>
<dbReference type="EMBL" id="BEGY01000072">
    <property type="protein sequence ID" value="GAX81909.1"/>
    <property type="molecule type" value="Genomic_DNA"/>
</dbReference>
<gene>
    <name evidence="2" type="ORF">CEUSTIGMA_g9337.t1</name>
</gene>
<keyword evidence="3" id="KW-1185">Reference proteome</keyword>
<comment type="caution">
    <text evidence="2">The sequence shown here is derived from an EMBL/GenBank/DDBJ whole genome shotgun (WGS) entry which is preliminary data.</text>
</comment>
<accession>A0A250XG75</accession>
<feature type="region of interest" description="Disordered" evidence="1">
    <location>
        <begin position="1"/>
        <end position="21"/>
    </location>
</feature>
<dbReference type="Proteomes" id="UP000232323">
    <property type="component" value="Unassembled WGS sequence"/>
</dbReference>
<feature type="compositionally biased region" description="Polar residues" evidence="1">
    <location>
        <begin position="113"/>
        <end position="127"/>
    </location>
</feature>
<reference evidence="2 3" key="1">
    <citation type="submission" date="2017-08" db="EMBL/GenBank/DDBJ databases">
        <title>Acidophilic green algal genome provides insights into adaptation to an acidic environment.</title>
        <authorList>
            <person name="Hirooka S."/>
            <person name="Hirose Y."/>
            <person name="Kanesaki Y."/>
            <person name="Higuchi S."/>
            <person name="Fujiwara T."/>
            <person name="Onuma R."/>
            <person name="Era A."/>
            <person name="Ohbayashi R."/>
            <person name="Uzuka A."/>
            <person name="Nozaki H."/>
            <person name="Yoshikawa H."/>
            <person name="Miyagishima S.Y."/>
        </authorList>
    </citation>
    <scope>NUCLEOTIDE SEQUENCE [LARGE SCALE GENOMIC DNA]</scope>
    <source>
        <strain evidence="2 3">NIES-2499</strain>
    </source>
</reference>
<name>A0A250XG75_9CHLO</name>
<evidence type="ECO:0000313" key="3">
    <source>
        <dbReference type="Proteomes" id="UP000232323"/>
    </source>
</evidence>
<feature type="region of interest" description="Disordered" evidence="1">
    <location>
        <begin position="113"/>
        <end position="150"/>
    </location>
</feature>
<protein>
    <submittedName>
        <fullName evidence="2">Uncharacterized protein</fullName>
    </submittedName>
</protein>
<organism evidence="2 3">
    <name type="scientific">Chlamydomonas eustigma</name>
    <dbReference type="NCBI Taxonomy" id="1157962"/>
    <lineage>
        <taxon>Eukaryota</taxon>
        <taxon>Viridiplantae</taxon>
        <taxon>Chlorophyta</taxon>
        <taxon>core chlorophytes</taxon>
        <taxon>Chlorophyceae</taxon>
        <taxon>CS clade</taxon>
        <taxon>Chlamydomonadales</taxon>
        <taxon>Chlamydomonadaceae</taxon>
        <taxon>Chlamydomonas</taxon>
    </lineage>
</organism>
<proteinExistence type="predicted"/>
<evidence type="ECO:0000313" key="2">
    <source>
        <dbReference type="EMBL" id="GAX81909.1"/>
    </source>
</evidence>